<dbReference type="InterPro" id="IPR027417">
    <property type="entry name" value="P-loop_NTPase"/>
</dbReference>
<feature type="region of interest" description="Disordered" evidence="3">
    <location>
        <begin position="427"/>
        <end position="456"/>
    </location>
</feature>
<organism evidence="5 6">
    <name type="scientific">Verticillium longisporum</name>
    <name type="common">Verticillium dahliae var. longisporum</name>
    <dbReference type="NCBI Taxonomy" id="100787"/>
    <lineage>
        <taxon>Eukaryota</taxon>
        <taxon>Fungi</taxon>
        <taxon>Dikarya</taxon>
        <taxon>Ascomycota</taxon>
        <taxon>Pezizomycotina</taxon>
        <taxon>Sordariomycetes</taxon>
        <taxon>Hypocreomycetidae</taxon>
        <taxon>Glomerellales</taxon>
        <taxon>Plectosphaerellaceae</taxon>
        <taxon>Verticillium</taxon>
    </lineage>
</organism>
<evidence type="ECO:0000256" key="3">
    <source>
        <dbReference type="SAM" id="MobiDB-lite"/>
    </source>
</evidence>
<dbReference type="Gene3D" id="3.40.50.300">
    <property type="entry name" value="P-loop containing nucleotide triphosphate hydrolases"/>
    <property type="match status" value="1"/>
</dbReference>
<dbReference type="InterPro" id="IPR014001">
    <property type="entry name" value="Helicase_ATP-bd"/>
</dbReference>
<dbReference type="GO" id="GO:0005524">
    <property type="term" value="F:ATP binding"/>
    <property type="evidence" value="ECO:0007669"/>
    <property type="project" value="InterPro"/>
</dbReference>
<accession>A0A0G4NKQ9</accession>
<dbReference type="CDD" id="cd17919">
    <property type="entry name" value="DEXHc_Snf"/>
    <property type="match status" value="1"/>
</dbReference>
<keyword evidence="1" id="KW-0547">Nucleotide-binding</keyword>
<feature type="compositionally biased region" description="Low complexity" evidence="3">
    <location>
        <begin position="55"/>
        <end position="72"/>
    </location>
</feature>
<protein>
    <recommendedName>
        <fullName evidence="4">Helicase ATP-binding domain-containing protein</fullName>
    </recommendedName>
</protein>
<dbReference type="Gene3D" id="1.10.8.10">
    <property type="entry name" value="DNA helicase RuvA subunit, C-terminal domain"/>
    <property type="match status" value="1"/>
</dbReference>
<dbReference type="Pfam" id="PF00176">
    <property type="entry name" value="SNF2-rel_dom"/>
    <property type="match status" value="2"/>
</dbReference>
<dbReference type="EMBL" id="CVQI01036162">
    <property type="protein sequence ID" value="CRK47067.1"/>
    <property type="molecule type" value="Genomic_DNA"/>
</dbReference>
<evidence type="ECO:0000256" key="1">
    <source>
        <dbReference type="ARBA" id="ARBA00022741"/>
    </source>
</evidence>
<evidence type="ECO:0000313" key="6">
    <source>
        <dbReference type="Proteomes" id="UP000045706"/>
    </source>
</evidence>
<feature type="compositionally biased region" description="Polar residues" evidence="3">
    <location>
        <begin position="234"/>
        <end position="247"/>
    </location>
</feature>
<dbReference type="SMART" id="SM00487">
    <property type="entry name" value="DEXDc"/>
    <property type="match status" value="1"/>
</dbReference>
<dbReference type="InterPro" id="IPR038718">
    <property type="entry name" value="SNF2-like_sf"/>
</dbReference>
<name>A0A0G4NKQ9_VERLO</name>
<proteinExistence type="predicted"/>
<gene>
    <name evidence="5" type="ORF">BN1723_007325</name>
</gene>
<dbReference type="Gene3D" id="3.40.50.10810">
    <property type="entry name" value="Tandem AAA-ATPase domain"/>
    <property type="match status" value="2"/>
</dbReference>
<dbReference type="SUPFAM" id="SSF46934">
    <property type="entry name" value="UBA-like"/>
    <property type="match status" value="1"/>
</dbReference>
<dbReference type="SUPFAM" id="SSF52540">
    <property type="entry name" value="P-loop containing nucleoside triphosphate hydrolases"/>
    <property type="match status" value="1"/>
</dbReference>
<feature type="compositionally biased region" description="Polar residues" evidence="3">
    <location>
        <begin position="207"/>
        <end position="217"/>
    </location>
</feature>
<dbReference type="PROSITE" id="PS51192">
    <property type="entry name" value="HELICASE_ATP_BIND_1"/>
    <property type="match status" value="1"/>
</dbReference>
<feature type="domain" description="Helicase ATP-binding" evidence="4">
    <location>
        <begin position="482"/>
        <end position="611"/>
    </location>
</feature>
<dbReference type="AlphaFoldDB" id="A0A0G4NKQ9"/>
<feature type="compositionally biased region" description="Polar residues" evidence="3">
    <location>
        <begin position="35"/>
        <end position="47"/>
    </location>
</feature>
<feature type="region of interest" description="Disordered" evidence="3">
    <location>
        <begin position="1"/>
        <end position="124"/>
    </location>
</feature>
<dbReference type="Proteomes" id="UP000045706">
    <property type="component" value="Unassembled WGS sequence"/>
</dbReference>
<dbReference type="InterPro" id="IPR000330">
    <property type="entry name" value="SNF2_N"/>
</dbReference>
<reference evidence="6" key="1">
    <citation type="submission" date="2015-05" db="EMBL/GenBank/DDBJ databases">
        <authorList>
            <person name="Fogelqvist Johan"/>
        </authorList>
    </citation>
    <scope>NUCLEOTIDE SEQUENCE [LARGE SCALE GENOMIC DNA]</scope>
</reference>
<dbReference type="InterPro" id="IPR009060">
    <property type="entry name" value="UBA-like_sf"/>
</dbReference>
<sequence>MAGLAAGFSSSPPGRGFDDDDDDELARDTIPCSPYATQATQVINRTSLLPKHTEVPSSPLASSVVEVPASSPFQPKPSKAPFATRLAPAGTLFRPPPQLPRGIKRPAAEPIMISSDDEKSPSRGDIQPTAFKKRMTAFHYEPTERIDKLEKMTALTEQVSTATGQSFPSRACREALMACHNNVSDAVNYLYEGKHLQKEKKHGATSAPLSAASTNPLKSKPLLAAKGNGADFYQTPNLSPRTPSPAKQTKPRRRLVQGRRPNRSPSPPTSQPVQEAREVINVDDEVDEIAEDRIVIADDKDDDYDNEDDLMEATVKESLYDKALNTINNSSIDDLSAMTNLKQDELQIIDTKRPFHDIDQVERVMATKKSSGRKSNKAAIGELLVEAIMEFTKAVNAIDTVVAECEKKAVRVKSEMSMWDIDFKGHARSGTTSQTDSDDLPMTPNSSKGQKYSPPPIPRQPALLEGHCTMRPFQLYGLNWMSVLYNSGYGCILADEMGLGKTCQVISLMAHLVESYDEEKVEKRPWPNLIVVPPSTLSNWEVGKEEDIDALMELRPNAAIFDEGHKMKNPKTKIYKDLIRIKADWRMLLTGTPVQNNLMEMLSLLNFIDPKMFKGHMEHLQYMFSQKVTTRDVNNGAFLYSERVSRARTILEPFILQRRKQQVLSDMPNKTCNVDYCELPPSQKELYDELETLFKSGPVGKSKTANVRQNDVNNIWMQLRKAAIHPQLFRRHFDDKKVEKMAGCEKKIELANKVTGAVEDLGKNAEINLEKEVRRMLADQLTPP</sequence>
<keyword evidence="2" id="KW-0067">ATP-binding</keyword>
<evidence type="ECO:0000313" key="5">
    <source>
        <dbReference type="EMBL" id="CRK47067.1"/>
    </source>
</evidence>
<dbReference type="PANTHER" id="PTHR10799">
    <property type="entry name" value="SNF2/RAD54 HELICASE FAMILY"/>
    <property type="match status" value="1"/>
</dbReference>
<feature type="region of interest" description="Disordered" evidence="3">
    <location>
        <begin position="201"/>
        <end position="277"/>
    </location>
</feature>
<feature type="compositionally biased region" description="Basic residues" evidence="3">
    <location>
        <begin position="249"/>
        <end position="262"/>
    </location>
</feature>
<evidence type="ECO:0000259" key="4">
    <source>
        <dbReference type="PROSITE" id="PS51192"/>
    </source>
</evidence>
<evidence type="ECO:0000256" key="2">
    <source>
        <dbReference type="ARBA" id="ARBA00022840"/>
    </source>
</evidence>